<organism evidence="9 10">
    <name type="scientific">Paenibacillus chartarius</name>
    <dbReference type="NCBI Taxonomy" id="747481"/>
    <lineage>
        <taxon>Bacteria</taxon>
        <taxon>Bacillati</taxon>
        <taxon>Bacillota</taxon>
        <taxon>Bacilli</taxon>
        <taxon>Bacillales</taxon>
        <taxon>Paenibacillaceae</taxon>
        <taxon>Paenibacillus</taxon>
    </lineage>
</organism>
<dbReference type="SMART" id="SM00987">
    <property type="entry name" value="UreE_C"/>
    <property type="match status" value="1"/>
</dbReference>
<accession>A0ABV6DQN4</accession>
<evidence type="ECO:0000256" key="1">
    <source>
        <dbReference type="ARBA" id="ARBA00022485"/>
    </source>
</evidence>
<keyword evidence="6" id="KW-0411">Iron-sulfur</keyword>
<dbReference type="EMBL" id="JBHLWN010000077">
    <property type="protein sequence ID" value="MFC0214954.1"/>
    <property type="molecule type" value="Genomic_DNA"/>
</dbReference>
<dbReference type="PANTHER" id="PTHR33693">
    <property type="entry name" value="TYPE-5 URACIL-DNA GLYCOSYLASE"/>
    <property type="match status" value="1"/>
</dbReference>
<dbReference type="CDD" id="cd10030">
    <property type="entry name" value="UDG-F4_TTUDGA_SPO1dp_like"/>
    <property type="match status" value="1"/>
</dbReference>
<reference evidence="9 10" key="1">
    <citation type="submission" date="2024-09" db="EMBL/GenBank/DDBJ databases">
        <authorList>
            <person name="Sun Q."/>
            <person name="Mori K."/>
        </authorList>
    </citation>
    <scope>NUCLEOTIDE SEQUENCE [LARGE SCALE GENOMIC DNA]</scope>
    <source>
        <strain evidence="9 10">CCM 7759</strain>
    </source>
</reference>
<comment type="caution">
    <text evidence="9">The sequence shown here is derived from an EMBL/GenBank/DDBJ whole genome shotgun (WGS) entry which is preliminary data.</text>
</comment>
<dbReference type="SUPFAM" id="SSF52141">
    <property type="entry name" value="Uracil-DNA glycosylase-like"/>
    <property type="match status" value="1"/>
</dbReference>
<evidence type="ECO:0000313" key="10">
    <source>
        <dbReference type="Proteomes" id="UP001589776"/>
    </source>
</evidence>
<evidence type="ECO:0000256" key="2">
    <source>
        <dbReference type="ARBA" id="ARBA00022723"/>
    </source>
</evidence>
<evidence type="ECO:0000256" key="5">
    <source>
        <dbReference type="ARBA" id="ARBA00023004"/>
    </source>
</evidence>
<dbReference type="InterPro" id="IPR036895">
    <property type="entry name" value="Uracil-DNA_glycosylase-like_sf"/>
</dbReference>
<dbReference type="PANTHER" id="PTHR33693:SF9">
    <property type="entry name" value="TYPE-4 URACIL-DNA GLYCOSYLASE"/>
    <property type="match status" value="1"/>
</dbReference>
<dbReference type="Proteomes" id="UP001589776">
    <property type="component" value="Unassembled WGS sequence"/>
</dbReference>
<sequence>MSTRIWNEHEVPEGLESCQLCELAKQRRRVIWGEGNPHAAILALLDNPGAREDANGVPFVCGTRITLQEAAAEVGLGEADLYVTYVLKCRPIRAYDKQVCRDACMSHLQKQLEDVRPRLAICFGNIAVQSFFGDEEAEVKRLRGAWHEVRGIPTIVTYHPLAVRRRPSLRNVYMEDWRELARRFRSGE</sequence>
<gene>
    <name evidence="9" type="ORF">ACFFK0_21320</name>
</gene>
<keyword evidence="9" id="KW-0326">Glycosidase</keyword>
<name>A0ABV6DQN4_9BACL</name>
<dbReference type="SMART" id="SM00986">
    <property type="entry name" value="UDG"/>
    <property type="match status" value="1"/>
</dbReference>
<dbReference type="InterPro" id="IPR005122">
    <property type="entry name" value="Uracil-DNA_glycosylase-like"/>
</dbReference>
<dbReference type="Gene3D" id="3.40.470.10">
    <property type="entry name" value="Uracil-DNA glycosylase-like domain"/>
    <property type="match status" value="1"/>
</dbReference>
<dbReference type="EC" id="3.2.2.27" evidence="9"/>
<dbReference type="GO" id="GO:0004844">
    <property type="term" value="F:uracil DNA N-glycosylase activity"/>
    <property type="evidence" value="ECO:0007669"/>
    <property type="project" value="UniProtKB-EC"/>
</dbReference>
<dbReference type="InterPro" id="IPR051536">
    <property type="entry name" value="UDG_Type-4/5"/>
</dbReference>
<dbReference type="Pfam" id="PF03167">
    <property type="entry name" value="UDG"/>
    <property type="match status" value="1"/>
</dbReference>
<evidence type="ECO:0000256" key="7">
    <source>
        <dbReference type="ARBA" id="ARBA00023204"/>
    </source>
</evidence>
<keyword evidence="5" id="KW-0408">Iron</keyword>
<dbReference type="RefSeq" id="WP_377472389.1">
    <property type="nucleotide sequence ID" value="NZ_JBHLWN010000077.1"/>
</dbReference>
<keyword evidence="7" id="KW-0234">DNA repair</keyword>
<evidence type="ECO:0000256" key="4">
    <source>
        <dbReference type="ARBA" id="ARBA00022801"/>
    </source>
</evidence>
<evidence type="ECO:0000256" key="3">
    <source>
        <dbReference type="ARBA" id="ARBA00022763"/>
    </source>
</evidence>
<keyword evidence="10" id="KW-1185">Reference proteome</keyword>
<feature type="domain" description="Uracil-DNA glycosylase-like" evidence="8">
    <location>
        <begin position="32"/>
        <end position="178"/>
    </location>
</feature>
<evidence type="ECO:0000256" key="6">
    <source>
        <dbReference type="ARBA" id="ARBA00023014"/>
    </source>
</evidence>
<keyword evidence="1" id="KW-0004">4Fe-4S</keyword>
<keyword evidence="2" id="KW-0479">Metal-binding</keyword>
<proteinExistence type="predicted"/>
<keyword evidence="3" id="KW-0227">DNA damage</keyword>
<evidence type="ECO:0000313" key="9">
    <source>
        <dbReference type="EMBL" id="MFC0214954.1"/>
    </source>
</evidence>
<evidence type="ECO:0000259" key="8">
    <source>
        <dbReference type="SMART" id="SM00986"/>
    </source>
</evidence>
<protein>
    <submittedName>
        <fullName evidence="9">Uracil-DNA glycosylase</fullName>
        <ecNumber evidence="9">3.2.2.27</ecNumber>
    </submittedName>
</protein>
<keyword evidence="4 9" id="KW-0378">Hydrolase</keyword>